<reference evidence="4 5" key="1">
    <citation type="submission" date="2017-02" db="EMBL/GenBank/DDBJ databases">
        <authorList>
            <person name="Peterson S.W."/>
        </authorList>
    </citation>
    <scope>NUCLEOTIDE SEQUENCE [LARGE SCALE GENOMIC DNA]</scope>
    <source>
        <strain evidence="4 5">DSM 18108</strain>
    </source>
</reference>
<dbReference type="AlphaFoldDB" id="A0A1T5ND99"/>
<name>A0A1T5ND99_9BACT</name>
<dbReference type="InterPro" id="IPR019734">
    <property type="entry name" value="TPR_rpt"/>
</dbReference>
<evidence type="ECO:0000313" key="5">
    <source>
        <dbReference type="Proteomes" id="UP000190166"/>
    </source>
</evidence>
<gene>
    <name evidence="4" type="ORF">SAMN05660461_1112</name>
</gene>
<keyword evidence="2" id="KW-1133">Transmembrane helix</keyword>
<feature type="repeat" description="TPR" evidence="1">
    <location>
        <begin position="323"/>
        <end position="356"/>
    </location>
</feature>
<dbReference type="SUPFAM" id="SSF48452">
    <property type="entry name" value="TPR-like"/>
    <property type="match status" value="2"/>
</dbReference>
<sequence>MHSCTQVNFIKKILRRQLLITGCLLSYFYAIAQCPPAAIFVNRITAIEENNLPDKEKIKQLDSLLALYQQCFSQKDSIYARIVHRIGNLCHLEGNWPDALRYTKEAIAVNRTAKARQEAFLTNSYFNLGLFYNKLHLYPESHYYYDSCIIIGLKYPGKTAIALMAFEAKTFSLYGTGDYRRAVETADLGILVARSVQDTMSEVALLAQKAQSLLAVDDTSAGTVIRNALRLLPANAPPAHEVACYTIYASILGKEKQFGKAVAWYQHALQANREQQRWDQCARNTLDLGNLYAEDIKNAGTALRYYREGIQFAQKSGDPYVLAGVYNNIGYACWKLRRYRKALSYYQQGLNALPLHFKDTALQSNPGYHMLRNVANDYFVSTLLGNKGESLLALFRSDGDTVWLRYALNAFRAADISVDQMRWKQYGDPSRLFWRNRTRTMYQKAIETCYLLQDIPSAFHFFEKSRAVLLNDKLNELGARKYLSAADIAQEQQLRIQTVTLQQQLEATSPDAPLYVATYRRLLNARDALERFIKNLEKAHPAYYQYKYDTAVYTVADIRKKLLAHGETLVTYFTTDSTTFVLGISAGNSRLLKAAWNSREVKELMQLCTSPSLLNTQHQRYCVLANRLYRQLFAPLQLRGGSVIISPDEYLLPFEVLLSDSTDPNSFLLKQFAFSYTYAAGSLMKLRPERAAAAHSLLGIAPVNYAAYLQQQPLYGADESLLQIKKNYAAVYNLSGKAATRQHFLEQLPNSSIVQLYSHASAGSPDKDPVLYFADSALYLPEIQLLQDTVTALIILSTCESGAGVQARGEGVLSLARGFTLTGIPAIVTSLWQIDNEATYELTENFHRLLQSGLRKDVALQQAKLQFLANNDKGSRLPYFWAASILVGDAAPVPETRSRSGVSIWWIVVAIAVGLALIPVLLKKNR</sequence>
<keyword evidence="1" id="KW-0802">TPR repeat</keyword>
<dbReference type="SMART" id="SM00028">
    <property type="entry name" value="TPR"/>
    <property type="match status" value="4"/>
</dbReference>
<dbReference type="PANTHER" id="PTHR10098:SF108">
    <property type="entry name" value="TETRATRICOPEPTIDE REPEAT PROTEIN 28"/>
    <property type="match status" value="1"/>
</dbReference>
<dbReference type="InterPro" id="IPR011990">
    <property type="entry name" value="TPR-like_helical_dom_sf"/>
</dbReference>
<dbReference type="EMBL" id="FUZZ01000001">
    <property type="protein sequence ID" value="SKC98149.1"/>
    <property type="molecule type" value="Genomic_DNA"/>
</dbReference>
<dbReference type="Gene3D" id="1.25.40.10">
    <property type="entry name" value="Tetratricopeptide repeat domain"/>
    <property type="match status" value="2"/>
</dbReference>
<evidence type="ECO:0000256" key="1">
    <source>
        <dbReference type="PROSITE-ProRule" id="PRU00339"/>
    </source>
</evidence>
<accession>A0A1T5ND99</accession>
<dbReference type="Proteomes" id="UP000190166">
    <property type="component" value="Unassembled WGS sequence"/>
</dbReference>
<dbReference type="Pfam" id="PF12770">
    <property type="entry name" value="CHAT"/>
    <property type="match status" value="1"/>
</dbReference>
<evidence type="ECO:0000256" key="2">
    <source>
        <dbReference type="SAM" id="Phobius"/>
    </source>
</evidence>
<evidence type="ECO:0000259" key="3">
    <source>
        <dbReference type="Pfam" id="PF12770"/>
    </source>
</evidence>
<dbReference type="PROSITE" id="PS50005">
    <property type="entry name" value="TPR"/>
    <property type="match status" value="1"/>
</dbReference>
<organism evidence="4 5">
    <name type="scientific">Chitinophaga ginsengisegetis</name>
    <dbReference type="NCBI Taxonomy" id="393003"/>
    <lineage>
        <taxon>Bacteria</taxon>
        <taxon>Pseudomonadati</taxon>
        <taxon>Bacteroidota</taxon>
        <taxon>Chitinophagia</taxon>
        <taxon>Chitinophagales</taxon>
        <taxon>Chitinophagaceae</taxon>
        <taxon>Chitinophaga</taxon>
    </lineage>
</organism>
<feature type="transmembrane region" description="Helical" evidence="2">
    <location>
        <begin position="904"/>
        <end position="922"/>
    </location>
</feature>
<dbReference type="PANTHER" id="PTHR10098">
    <property type="entry name" value="RAPSYN-RELATED"/>
    <property type="match status" value="1"/>
</dbReference>
<evidence type="ECO:0000313" key="4">
    <source>
        <dbReference type="EMBL" id="SKC98149.1"/>
    </source>
</evidence>
<dbReference type="InterPro" id="IPR024983">
    <property type="entry name" value="CHAT_dom"/>
</dbReference>
<protein>
    <submittedName>
        <fullName evidence="4">Tetratricopeptide repeat-containing protein</fullName>
    </submittedName>
</protein>
<keyword evidence="2" id="KW-0472">Membrane</keyword>
<feature type="domain" description="CHAT" evidence="3">
    <location>
        <begin position="624"/>
        <end position="889"/>
    </location>
</feature>
<keyword evidence="2" id="KW-0812">Transmembrane</keyword>
<proteinExistence type="predicted"/>
<dbReference type="STRING" id="393003.SAMN05660461_1112"/>
<keyword evidence="5" id="KW-1185">Reference proteome</keyword>